<keyword evidence="9" id="KW-0443">Lipid metabolism</keyword>
<evidence type="ECO:0000256" key="5">
    <source>
        <dbReference type="ARBA" id="ARBA00022679"/>
    </source>
</evidence>
<evidence type="ECO:0000256" key="4">
    <source>
        <dbReference type="ARBA" id="ARBA00022556"/>
    </source>
</evidence>
<evidence type="ECO:0000256" key="6">
    <source>
        <dbReference type="ARBA" id="ARBA00022741"/>
    </source>
</evidence>
<dbReference type="NCBIfam" id="TIGR00682">
    <property type="entry name" value="lpxK"/>
    <property type="match status" value="1"/>
</dbReference>
<sequence length="368" mass="40525">THEGLSVRYHYGQNDGDYSVPSDRLADSTKLYLRRWSSRRVVGSTIAGLLKQKQLPCTVISVGNIVAGGTGKTPAVIWIAKYLQSEGFQVGVLLRGYKRAGHHSISVVSDGKQILTPVTESGDEAGMIARKLPGVSIVIGSDRYAAGLEVIRLWGHTEGVLILDDGFQRRQLARDLDILTIDSTQPFGTGKLLPAGTLREPKTALRRTDILLLTRTDLAAEPVNFKRFVRGKQVFQTCHQPTRLYQLSTGEECELELLKGQHILAVCGIGNPEAFVGTLRQFEPKAVELLAFPDHHRYASADLKDINARAGEVGVDLIVTTEKDSQKLEAFAAATQFVVLEIELEVKTNLEALKKRLKQVITESRSEM</sequence>
<keyword evidence="8" id="KW-0067">ATP-binding</keyword>
<dbReference type="Proteomes" id="UP001174909">
    <property type="component" value="Unassembled WGS sequence"/>
</dbReference>
<dbReference type="GO" id="GO:0005524">
    <property type="term" value="F:ATP binding"/>
    <property type="evidence" value="ECO:0007669"/>
    <property type="project" value="UniProtKB-KW"/>
</dbReference>
<protein>
    <recommendedName>
        <fullName evidence="2">tetraacyldisaccharide 4'-kinase</fullName>
        <ecNumber evidence="2">2.7.1.130</ecNumber>
    </recommendedName>
</protein>
<keyword evidence="3" id="KW-0444">Lipid biosynthesis</keyword>
<keyword evidence="4" id="KW-0441">Lipid A biosynthesis</keyword>
<feature type="non-terminal residue" evidence="10">
    <location>
        <position position="1"/>
    </location>
</feature>
<evidence type="ECO:0000313" key="11">
    <source>
        <dbReference type="Proteomes" id="UP001174909"/>
    </source>
</evidence>
<reference evidence="10" key="1">
    <citation type="submission" date="2023-03" db="EMBL/GenBank/DDBJ databases">
        <authorList>
            <person name="Steffen K."/>
            <person name="Cardenas P."/>
        </authorList>
    </citation>
    <scope>NUCLEOTIDE SEQUENCE</scope>
</reference>
<evidence type="ECO:0000256" key="2">
    <source>
        <dbReference type="ARBA" id="ARBA00012071"/>
    </source>
</evidence>
<dbReference type="AlphaFoldDB" id="A0AA35S6Q9"/>
<dbReference type="SUPFAM" id="SSF52540">
    <property type="entry name" value="P-loop containing nucleoside triphosphate hydrolases"/>
    <property type="match status" value="1"/>
</dbReference>
<dbReference type="EMBL" id="CASHTH010002081">
    <property type="protein sequence ID" value="CAI8024493.1"/>
    <property type="molecule type" value="Genomic_DNA"/>
</dbReference>
<evidence type="ECO:0000256" key="7">
    <source>
        <dbReference type="ARBA" id="ARBA00022777"/>
    </source>
</evidence>
<dbReference type="GO" id="GO:0009029">
    <property type="term" value="F:lipid-A 4'-kinase activity"/>
    <property type="evidence" value="ECO:0007669"/>
    <property type="project" value="UniProtKB-EC"/>
</dbReference>
<keyword evidence="11" id="KW-1185">Reference proteome</keyword>
<keyword evidence="5" id="KW-0808">Transferase</keyword>
<accession>A0AA35S6Q9</accession>
<dbReference type="PANTHER" id="PTHR42724:SF1">
    <property type="entry name" value="TETRAACYLDISACCHARIDE 4'-KINASE, MITOCHONDRIAL-RELATED"/>
    <property type="match status" value="1"/>
</dbReference>
<evidence type="ECO:0000313" key="10">
    <source>
        <dbReference type="EMBL" id="CAI8024493.1"/>
    </source>
</evidence>
<dbReference type="EC" id="2.7.1.130" evidence="2"/>
<comment type="caution">
    <text evidence="10">The sequence shown here is derived from an EMBL/GenBank/DDBJ whole genome shotgun (WGS) entry which is preliminary data.</text>
</comment>
<evidence type="ECO:0000256" key="3">
    <source>
        <dbReference type="ARBA" id="ARBA00022516"/>
    </source>
</evidence>
<gene>
    <name evidence="10" type="ORF">GBAR_LOCUS14218</name>
</gene>
<evidence type="ECO:0000256" key="1">
    <source>
        <dbReference type="ARBA" id="ARBA00004870"/>
    </source>
</evidence>
<dbReference type="InterPro" id="IPR003758">
    <property type="entry name" value="LpxK"/>
</dbReference>
<dbReference type="GO" id="GO:0005886">
    <property type="term" value="C:plasma membrane"/>
    <property type="evidence" value="ECO:0007669"/>
    <property type="project" value="TreeGrafter"/>
</dbReference>
<dbReference type="InterPro" id="IPR027417">
    <property type="entry name" value="P-loop_NTPase"/>
</dbReference>
<dbReference type="PANTHER" id="PTHR42724">
    <property type="entry name" value="TETRAACYLDISACCHARIDE 4'-KINASE"/>
    <property type="match status" value="1"/>
</dbReference>
<keyword evidence="7" id="KW-0418">Kinase</keyword>
<comment type="pathway">
    <text evidence="1">Glycolipid biosynthesis; lipid IV(A) biosynthesis; lipid IV(A) from (3R)-3-hydroxytetradecanoyl-[acyl-carrier-protein] and UDP-N-acetyl-alpha-D-glucosamine: step 6/6.</text>
</comment>
<dbReference type="HAMAP" id="MF_00409">
    <property type="entry name" value="LpxK"/>
    <property type="match status" value="1"/>
</dbReference>
<organism evidence="10 11">
    <name type="scientific">Geodia barretti</name>
    <name type="common">Barrett's horny sponge</name>
    <dbReference type="NCBI Taxonomy" id="519541"/>
    <lineage>
        <taxon>Eukaryota</taxon>
        <taxon>Metazoa</taxon>
        <taxon>Porifera</taxon>
        <taxon>Demospongiae</taxon>
        <taxon>Heteroscleromorpha</taxon>
        <taxon>Tetractinellida</taxon>
        <taxon>Astrophorina</taxon>
        <taxon>Geodiidae</taxon>
        <taxon>Geodia</taxon>
    </lineage>
</organism>
<evidence type="ECO:0000256" key="9">
    <source>
        <dbReference type="ARBA" id="ARBA00023098"/>
    </source>
</evidence>
<dbReference type="Pfam" id="PF02606">
    <property type="entry name" value="LpxK"/>
    <property type="match status" value="1"/>
</dbReference>
<name>A0AA35S6Q9_GEOBA</name>
<evidence type="ECO:0000256" key="8">
    <source>
        <dbReference type="ARBA" id="ARBA00022840"/>
    </source>
</evidence>
<dbReference type="GO" id="GO:0009245">
    <property type="term" value="P:lipid A biosynthetic process"/>
    <property type="evidence" value="ECO:0007669"/>
    <property type="project" value="UniProtKB-KW"/>
</dbReference>
<keyword evidence="6" id="KW-0547">Nucleotide-binding</keyword>
<proteinExistence type="inferred from homology"/>